<evidence type="ECO:0000313" key="1">
    <source>
        <dbReference type="EMBL" id="KAG8563339.1"/>
    </source>
</evidence>
<dbReference type="AlphaFoldDB" id="A0AAV7ATI6"/>
<organism evidence="1 2">
    <name type="scientific">Engystomops pustulosus</name>
    <name type="common">Tungara frog</name>
    <name type="synonym">Physalaemus pustulosus</name>
    <dbReference type="NCBI Taxonomy" id="76066"/>
    <lineage>
        <taxon>Eukaryota</taxon>
        <taxon>Metazoa</taxon>
        <taxon>Chordata</taxon>
        <taxon>Craniata</taxon>
        <taxon>Vertebrata</taxon>
        <taxon>Euteleostomi</taxon>
        <taxon>Amphibia</taxon>
        <taxon>Batrachia</taxon>
        <taxon>Anura</taxon>
        <taxon>Neobatrachia</taxon>
        <taxon>Hyloidea</taxon>
        <taxon>Leptodactylidae</taxon>
        <taxon>Leiuperinae</taxon>
        <taxon>Engystomops</taxon>
    </lineage>
</organism>
<comment type="caution">
    <text evidence="1">The sequence shown here is derived from an EMBL/GenBank/DDBJ whole genome shotgun (WGS) entry which is preliminary data.</text>
</comment>
<dbReference type="EMBL" id="WNYA01000007">
    <property type="protein sequence ID" value="KAG8563339.1"/>
    <property type="molecule type" value="Genomic_DNA"/>
</dbReference>
<dbReference type="Proteomes" id="UP000824782">
    <property type="component" value="Unassembled WGS sequence"/>
</dbReference>
<accession>A0AAV7ATI6</accession>
<gene>
    <name evidence="1" type="ORF">GDO81_016028</name>
</gene>
<name>A0AAV7ATI6_ENGPU</name>
<keyword evidence="2" id="KW-1185">Reference proteome</keyword>
<evidence type="ECO:0000313" key="2">
    <source>
        <dbReference type="Proteomes" id="UP000824782"/>
    </source>
</evidence>
<reference evidence="1" key="1">
    <citation type="thesis" date="2020" institute="ProQuest LLC" country="789 East Eisenhower Parkway, Ann Arbor, MI, USA">
        <title>Comparative Genomics and Chromosome Evolution.</title>
        <authorList>
            <person name="Mudd A.B."/>
        </authorList>
    </citation>
    <scope>NUCLEOTIDE SEQUENCE</scope>
    <source>
        <strain evidence="1">237g6f4</strain>
        <tissue evidence="1">Blood</tissue>
    </source>
</reference>
<proteinExistence type="predicted"/>
<sequence>MLTLLPVKVTLYSRCAVKFGHFINSLPKCFGFLLDPCISCTGKQILPLPLICNRTLVTICVKLHHAGLYCLIF</sequence>
<protein>
    <submittedName>
        <fullName evidence="1">Uncharacterized protein</fullName>
    </submittedName>
</protein>